<dbReference type="GO" id="GO:0008270">
    <property type="term" value="F:zinc ion binding"/>
    <property type="evidence" value="ECO:0007669"/>
    <property type="project" value="UniProtKB-KW"/>
</dbReference>
<dbReference type="InterPro" id="IPR013956">
    <property type="entry name" value="E3_ubiquit_lig_Bre1"/>
</dbReference>
<keyword evidence="20" id="KW-1185">Reference proteome</keyword>
<dbReference type="SUPFAM" id="SSF57997">
    <property type="entry name" value="Tropomyosin"/>
    <property type="match status" value="1"/>
</dbReference>
<dbReference type="STRING" id="253628.A0A0D1Y328"/>
<dbReference type="GO" id="GO:0033503">
    <property type="term" value="C:HULC complex"/>
    <property type="evidence" value="ECO:0007669"/>
    <property type="project" value="TreeGrafter"/>
</dbReference>
<dbReference type="SUPFAM" id="SSF57850">
    <property type="entry name" value="RING/U-box"/>
    <property type="match status" value="1"/>
</dbReference>
<feature type="region of interest" description="Disordered" evidence="17">
    <location>
        <begin position="1"/>
        <end position="59"/>
    </location>
</feature>
<dbReference type="UniPathway" id="UPA00143"/>
<dbReference type="RefSeq" id="XP_016219285.1">
    <property type="nucleotide sequence ID" value="XM_016353028.1"/>
</dbReference>
<reference evidence="19 20" key="1">
    <citation type="submission" date="2015-01" db="EMBL/GenBank/DDBJ databases">
        <title>The Genome Sequence of Ochroconis gallopava CBS43764.</title>
        <authorList>
            <consortium name="The Broad Institute Genomics Platform"/>
            <person name="Cuomo C."/>
            <person name="de Hoog S."/>
            <person name="Gorbushina A."/>
            <person name="Stielow B."/>
            <person name="Teixiera M."/>
            <person name="Abouelleil A."/>
            <person name="Chapman S.B."/>
            <person name="Priest M."/>
            <person name="Young S.K."/>
            <person name="Wortman J."/>
            <person name="Nusbaum C."/>
            <person name="Birren B."/>
        </authorList>
    </citation>
    <scope>NUCLEOTIDE SEQUENCE [LARGE SCALE GENOMIC DNA]</scope>
    <source>
        <strain evidence="19 20">CBS 43764</strain>
    </source>
</reference>
<dbReference type="InterPro" id="IPR013083">
    <property type="entry name" value="Znf_RING/FYVE/PHD"/>
</dbReference>
<dbReference type="VEuPathDB" id="FungiDB:PV09_00306"/>
<dbReference type="Pfam" id="PF26095">
    <property type="entry name" value="CC_Bre1"/>
    <property type="match status" value="1"/>
</dbReference>
<evidence type="ECO:0000256" key="8">
    <source>
        <dbReference type="ARBA" id="ARBA00022786"/>
    </source>
</evidence>
<keyword evidence="8 15" id="KW-0833">Ubl conjugation pathway</keyword>
<keyword evidence="10 15" id="KW-0156">Chromatin regulator</keyword>
<evidence type="ECO:0000313" key="20">
    <source>
        <dbReference type="Proteomes" id="UP000053259"/>
    </source>
</evidence>
<evidence type="ECO:0000256" key="4">
    <source>
        <dbReference type="ARBA" id="ARBA00005555"/>
    </source>
</evidence>
<evidence type="ECO:0000259" key="18">
    <source>
        <dbReference type="PROSITE" id="PS50089"/>
    </source>
</evidence>
<protein>
    <recommendedName>
        <fullName evidence="15">E3 ubiquitin protein ligase</fullName>
        <ecNumber evidence="15">2.3.2.27</ecNumber>
    </recommendedName>
</protein>
<evidence type="ECO:0000256" key="13">
    <source>
        <dbReference type="ARBA" id="ARBA00059679"/>
    </source>
</evidence>
<keyword evidence="7 14" id="KW-0863">Zinc-finger</keyword>
<keyword evidence="11 15" id="KW-0175">Coiled coil</keyword>
<sequence>MSVATIQPALPVGKPKMDNERKRAATAGELEDSAAPPSKKQATMSNGAASGEAADAPKFGSINSTWQVDLETFQKDAILRQMKEYKREKQDLEKSLRALEDQSRHYKENLRMVDAWWKQVIDEVVVLSGGSPDPSTSACFETSSLLSVDAKNFQEHLASRSDGIKKVISAIYSKIPASTSPDVQALQKRVNELLAQEKGYINECQRLNEELELAKSRLDDASFRYMVAERKLDKAKSNVVANIEKQGTLGSSVSKQDSDEKANGDTVNGIKSEASAAASEAAERERAEAVAVAAKAKEQLAQLEEQNAKLTTELTRAKARLDSLTDEDYAGTELFKIMKSKLEESLHKINDLEAKHIELREEAKKAQAERTAYRTKIDDEAMAATSSTEQLLAARDADLQRVRAARDDAHFKAAALEQSQHDHKATAESAVALANAREARIHALESEVERLKIRCSEIHADVPEDETSDVSQLQQKVADLRRECKTLESELPSIEQAYKKAQAAAAAKFSAYEQMDQQLAALKMAKVKADQKYFGMMKYKEQLEAEVNTLRKADKTSSGIIASLKNSDSNSKELVVNLERQVAEHLDTIERMTQERFGLEAKANQAAMSATAYQKQVMQLKEALSEKDSALSASESSVRESQREVEALKARSENQMAEIKRLKAAASANDSEEVKNLRAVVFCNCGRGLKDTVITTCGHIVCRECVDDRISTRQRKCPMCMKAFGGKDFMRVHLA</sequence>
<dbReference type="EMBL" id="KN847529">
    <property type="protein sequence ID" value="KIW09416.1"/>
    <property type="molecule type" value="Genomic_DNA"/>
</dbReference>
<evidence type="ECO:0000256" key="14">
    <source>
        <dbReference type="PROSITE-ProRule" id="PRU00175"/>
    </source>
</evidence>
<gene>
    <name evidence="19" type="ORF">PV09_00306</name>
</gene>
<dbReference type="InterPro" id="IPR001841">
    <property type="entry name" value="Znf_RING"/>
</dbReference>
<evidence type="ECO:0000256" key="12">
    <source>
        <dbReference type="ARBA" id="ARBA00023242"/>
    </source>
</evidence>
<comment type="pathway">
    <text evidence="3 15">Protein modification; protein ubiquitination.</text>
</comment>
<evidence type="ECO:0000256" key="9">
    <source>
        <dbReference type="ARBA" id="ARBA00022833"/>
    </source>
</evidence>
<dbReference type="PROSITE" id="PS00518">
    <property type="entry name" value="ZF_RING_1"/>
    <property type="match status" value="1"/>
</dbReference>
<comment type="function">
    <text evidence="13">E3 ubiquitin-protein ligase that mediates monoubiquitination of histone H2B to form H2BK123ub1. H2BK123ub1 gives a specific tag for epigenetic transcriptional activation and is also a prerequisite for H3K4me and H3K79me formation.</text>
</comment>
<evidence type="ECO:0000256" key="6">
    <source>
        <dbReference type="ARBA" id="ARBA00022723"/>
    </source>
</evidence>
<evidence type="ECO:0000256" key="17">
    <source>
        <dbReference type="SAM" id="MobiDB-lite"/>
    </source>
</evidence>
<dbReference type="EC" id="2.3.2.27" evidence="15"/>
<feature type="coiled-coil region" evidence="16">
    <location>
        <begin position="434"/>
        <end position="595"/>
    </location>
</feature>
<dbReference type="HOGENOM" id="CLU_019713_2_0_1"/>
<feature type="coiled-coil region" evidence="16">
    <location>
        <begin position="183"/>
        <end position="224"/>
    </location>
</feature>
<dbReference type="PANTHER" id="PTHR23163">
    <property type="entry name" value="RING FINGER PROTEIN-RELATED"/>
    <property type="match status" value="1"/>
</dbReference>
<evidence type="ECO:0000256" key="1">
    <source>
        <dbReference type="ARBA" id="ARBA00000900"/>
    </source>
</evidence>
<dbReference type="SMART" id="SM00184">
    <property type="entry name" value="RING"/>
    <property type="match status" value="1"/>
</dbReference>
<dbReference type="GO" id="GO:0016567">
    <property type="term" value="P:protein ubiquitination"/>
    <property type="evidence" value="ECO:0007669"/>
    <property type="project" value="UniProtKB-UniRule"/>
</dbReference>
<evidence type="ECO:0000256" key="3">
    <source>
        <dbReference type="ARBA" id="ARBA00004906"/>
    </source>
</evidence>
<evidence type="ECO:0000256" key="7">
    <source>
        <dbReference type="ARBA" id="ARBA00022771"/>
    </source>
</evidence>
<feature type="coiled-coil region" evidence="16">
    <location>
        <begin position="75"/>
        <end position="109"/>
    </location>
</feature>
<keyword evidence="6 15" id="KW-0479">Metal-binding</keyword>
<evidence type="ECO:0000256" key="11">
    <source>
        <dbReference type="ARBA" id="ARBA00023054"/>
    </source>
</evidence>
<dbReference type="GeneID" id="27308279"/>
<keyword evidence="12 15" id="KW-0539">Nucleus</keyword>
<keyword evidence="5 15" id="KW-0808">Transferase</keyword>
<dbReference type="CDD" id="cd16499">
    <property type="entry name" value="RING-HC_Bre1-like"/>
    <property type="match status" value="1"/>
</dbReference>
<evidence type="ECO:0000256" key="2">
    <source>
        <dbReference type="ARBA" id="ARBA00004123"/>
    </source>
</evidence>
<dbReference type="Gene3D" id="3.30.40.10">
    <property type="entry name" value="Zinc/RING finger domain, C3HC4 (zinc finger)"/>
    <property type="match status" value="1"/>
</dbReference>
<dbReference type="GO" id="GO:0005634">
    <property type="term" value="C:nucleus"/>
    <property type="evidence" value="ECO:0007669"/>
    <property type="project" value="UniProtKB-SubCell"/>
</dbReference>
<proteinExistence type="inferred from homology"/>
<dbReference type="AlphaFoldDB" id="A0A0D1Y328"/>
<comment type="catalytic activity">
    <reaction evidence="1 15">
        <text>S-ubiquitinyl-[E2 ubiquitin-conjugating enzyme]-L-cysteine + [acceptor protein]-L-lysine = [E2 ubiquitin-conjugating enzyme]-L-cysteine + N(6)-ubiquitinyl-[acceptor protein]-L-lysine.</text>
        <dbReference type="EC" id="2.3.2.27"/>
    </reaction>
</comment>
<dbReference type="InterPro" id="IPR017907">
    <property type="entry name" value="Znf_RING_CS"/>
</dbReference>
<dbReference type="Pfam" id="PF08647">
    <property type="entry name" value="BRE1"/>
    <property type="match status" value="1"/>
</dbReference>
<dbReference type="InterPro" id="IPR058643">
    <property type="entry name" value="BRE1-like_CC"/>
</dbReference>
<feature type="region of interest" description="Disordered" evidence="17">
    <location>
        <begin position="249"/>
        <end position="282"/>
    </location>
</feature>
<feature type="domain" description="RING-type" evidence="18">
    <location>
        <begin position="685"/>
        <end position="720"/>
    </location>
</feature>
<feature type="coiled-coil region" evidence="16">
    <location>
        <begin position="631"/>
        <end position="669"/>
    </location>
</feature>
<dbReference type="InterPro" id="IPR018957">
    <property type="entry name" value="Znf_C3HC4_RING-type"/>
</dbReference>
<name>A0A0D1Y328_9PEZI</name>
<dbReference type="Pfam" id="PF00097">
    <property type="entry name" value="zf-C3HC4"/>
    <property type="match status" value="1"/>
</dbReference>
<accession>A0A0D1Y328</accession>
<dbReference type="FunCoup" id="A0A0D1Y328">
    <property type="interactions" value="867"/>
</dbReference>
<organism evidence="19 20">
    <name type="scientific">Verruconis gallopava</name>
    <dbReference type="NCBI Taxonomy" id="253628"/>
    <lineage>
        <taxon>Eukaryota</taxon>
        <taxon>Fungi</taxon>
        <taxon>Dikarya</taxon>
        <taxon>Ascomycota</taxon>
        <taxon>Pezizomycotina</taxon>
        <taxon>Dothideomycetes</taxon>
        <taxon>Pleosporomycetidae</taxon>
        <taxon>Venturiales</taxon>
        <taxon>Sympoventuriaceae</taxon>
        <taxon>Verruconis</taxon>
    </lineage>
</organism>
<evidence type="ECO:0000256" key="15">
    <source>
        <dbReference type="RuleBase" id="RU365038"/>
    </source>
</evidence>
<evidence type="ECO:0000256" key="10">
    <source>
        <dbReference type="ARBA" id="ARBA00022853"/>
    </source>
</evidence>
<dbReference type="PROSITE" id="PS50089">
    <property type="entry name" value="ZF_RING_2"/>
    <property type="match status" value="1"/>
</dbReference>
<evidence type="ECO:0000313" key="19">
    <source>
        <dbReference type="EMBL" id="KIW09416.1"/>
    </source>
</evidence>
<comment type="similarity">
    <text evidence="4 15">Belongs to the BRE1 family.</text>
</comment>
<evidence type="ECO:0000256" key="16">
    <source>
        <dbReference type="SAM" id="Coils"/>
    </source>
</evidence>
<dbReference type="Proteomes" id="UP000053259">
    <property type="component" value="Unassembled WGS sequence"/>
</dbReference>
<evidence type="ECO:0000256" key="5">
    <source>
        <dbReference type="ARBA" id="ARBA00022679"/>
    </source>
</evidence>
<comment type="subcellular location">
    <subcellularLocation>
        <location evidence="2 15">Nucleus</location>
    </subcellularLocation>
</comment>
<keyword evidence="9 15" id="KW-0862">Zinc</keyword>
<dbReference type="GO" id="GO:0061630">
    <property type="term" value="F:ubiquitin protein ligase activity"/>
    <property type="evidence" value="ECO:0007669"/>
    <property type="project" value="UniProtKB-EC"/>
</dbReference>
<dbReference type="InParanoid" id="A0A0D1Y328"/>
<dbReference type="PANTHER" id="PTHR23163:SF0">
    <property type="entry name" value="E3 UBIQUITIN-PROTEIN LIGASE BRE1"/>
    <property type="match status" value="1"/>
</dbReference>
<dbReference type="GO" id="GO:0006325">
    <property type="term" value="P:chromatin organization"/>
    <property type="evidence" value="ECO:0007669"/>
    <property type="project" value="UniProtKB-KW"/>
</dbReference>
<dbReference type="OrthoDB" id="654191at2759"/>